<dbReference type="SUPFAM" id="SSF52540">
    <property type="entry name" value="P-loop containing nucleoside triphosphate hydrolases"/>
    <property type="match status" value="1"/>
</dbReference>
<keyword evidence="2" id="KW-0813">Transport</keyword>
<dbReference type="PROSITE" id="PS50893">
    <property type="entry name" value="ABC_TRANSPORTER_2"/>
    <property type="match status" value="1"/>
</dbReference>
<dbReference type="GO" id="GO:0140359">
    <property type="term" value="F:ABC-type transporter activity"/>
    <property type="evidence" value="ECO:0007669"/>
    <property type="project" value="InterPro"/>
</dbReference>
<dbReference type="RefSeq" id="WP_185245018.1">
    <property type="nucleotide sequence ID" value="NZ_AP023213.1"/>
</dbReference>
<dbReference type="InterPro" id="IPR003593">
    <property type="entry name" value="AAA+_ATPase"/>
</dbReference>
<dbReference type="SMART" id="SM00382">
    <property type="entry name" value="AAA"/>
    <property type="match status" value="1"/>
</dbReference>
<evidence type="ECO:0000256" key="3">
    <source>
        <dbReference type="ARBA" id="ARBA00022741"/>
    </source>
</evidence>
<feature type="domain" description="ABC transporter" evidence="5">
    <location>
        <begin position="38"/>
        <end position="263"/>
    </location>
</feature>
<keyword evidence="7" id="KW-1185">Reference proteome</keyword>
<dbReference type="InterPro" id="IPR050683">
    <property type="entry name" value="Bact_Polysacc_Export_ATP-bd"/>
</dbReference>
<dbReference type="Proteomes" id="UP000515472">
    <property type="component" value="Chromosome"/>
</dbReference>
<dbReference type="InterPro" id="IPR029439">
    <property type="entry name" value="Wzt_C"/>
</dbReference>
<keyword evidence="3" id="KW-0547">Nucleotide-binding</keyword>
<dbReference type="AlphaFoldDB" id="A0A6S6M5K9"/>
<dbReference type="CDD" id="cd10147">
    <property type="entry name" value="Wzt_C-like"/>
    <property type="match status" value="1"/>
</dbReference>
<evidence type="ECO:0000259" key="5">
    <source>
        <dbReference type="PROSITE" id="PS50893"/>
    </source>
</evidence>
<dbReference type="GO" id="GO:0016887">
    <property type="term" value="F:ATP hydrolysis activity"/>
    <property type="evidence" value="ECO:0007669"/>
    <property type="project" value="InterPro"/>
</dbReference>
<dbReference type="GO" id="GO:0016020">
    <property type="term" value="C:membrane"/>
    <property type="evidence" value="ECO:0007669"/>
    <property type="project" value="InterPro"/>
</dbReference>
<evidence type="ECO:0000256" key="4">
    <source>
        <dbReference type="ARBA" id="ARBA00022840"/>
    </source>
</evidence>
<evidence type="ECO:0000313" key="7">
    <source>
        <dbReference type="Proteomes" id="UP000515472"/>
    </source>
</evidence>
<sequence length="433" mass="47236">MTMPAICVENLGKKYLISHRQREQYQALRDVITGGFSSAYRRLVKGAVPPPREEEFWALSGVSFDVKPGERVGIIGRNGAGKSTLLKVLSRITEPTAGSVRIRGRVASLLEVGTGFHPELTGRENIFLNGAILGMQRAEIKRKFDEIVDFAEIERFLDTPVKRYSSGMYVRLAFAVAAHLEPEILVVDEVLAVGDAQFQKKCLGKMEAVGQEGRTVIFVSHNMTAVQRLCRKAVWLEDGRVCRQGDAAALVAGYLKHCCEFANRRVWEDPALAPGNEHASLKSVTLLDAAGELLELADLAAPVIVEVEYLVHRPGAVLNLSLSLYSQDDVYVLASPSTSDPNWYLKGHPTGTFRSRCQIPGSLLNEGRFSLSVLLVQDGVQVIGLAERVVSFDMVDSGAGRGNFFGTWGGVVRPPLQWHTQVAAGVGGEQPAP</sequence>
<dbReference type="InterPro" id="IPR003439">
    <property type="entry name" value="ABC_transporter-like_ATP-bd"/>
</dbReference>
<dbReference type="CDD" id="cd03220">
    <property type="entry name" value="ABC_KpsT_Wzt"/>
    <property type="match status" value="1"/>
</dbReference>
<organism evidence="6 7">
    <name type="scientific">Citrifermentans bremense</name>
    <dbReference type="NCBI Taxonomy" id="60035"/>
    <lineage>
        <taxon>Bacteria</taxon>
        <taxon>Pseudomonadati</taxon>
        <taxon>Thermodesulfobacteriota</taxon>
        <taxon>Desulfuromonadia</taxon>
        <taxon>Geobacterales</taxon>
        <taxon>Geobacteraceae</taxon>
        <taxon>Citrifermentans</taxon>
    </lineage>
</organism>
<dbReference type="PANTHER" id="PTHR46743:SF2">
    <property type="entry name" value="TEICHOIC ACIDS EXPORT ATP-BINDING PROTEIN TAGH"/>
    <property type="match status" value="1"/>
</dbReference>
<evidence type="ECO:0000256" key="2">
    <source>
        <dbReference type="ARBA" id="ARBA00022448"/>
    </source>
</evidence>
<comment type="similarity">
    <text evidence="1">Belongs to the ABC transporter superfamily.</text>
</comment>
<name>A0A6S6M5K9_9BACT</name>
<accession>A0A6S6M5K9</accession>
<dbReference type="InterPro" id="IPR027417">
    <property type="entry name" value="P-loop_NTPase"/>
</dbReference>
<dbReference type="PANTHER" id="PTHR46743">
    <property type="entry name" value="TEICHOIC ACIDS EXPORT ATP-BINDING PROTEIN TAGH"/>
    <property type="match status" value="1"/>
</dbReference>
<dbReference type="GO" id="GO:0005524">
    <property type="term" value="F:ATP binding"/>
    <property type="evidence" value="ECO:0007669"/>
    <property type="project" value="UniProtKB-KW"/>
</dbReference>
<evidence type="ECO:0000256" key="1">
    <source>
        <dbReference type="ARBA" id="ARBA00005417"/>
    </source>
</evidence>
<dbReference type="KEGG" id="gbn:GEOBRER4_16710"/>
<dbReference type="Pfam" id="PF00005">
    <property type="entry name" value="ABC_tran"/>
    <property type="match status" value="1"/>
</dbReference>
<dbReference type="EMBL" id="AP023213">
    <property type="protein sequence ID" value="BCG46921.1"/>
    <property type="molecule type" value="Genomic_DNA"/>
</dbReference>
<reference evidence="6 7" key="1">
    <citation type="submission" date="2020-06" db="EMBL/GenBank/DDBJ databases">
        <title>Interaction of electrochemicaly active bacteria, Geobacter bremensis R4 on different carbon anode.</title>
        <authorList>
            <person name="Meng L."/>
            <person name="Yoshida N."/>
        </authorList>
    </citation>
    <scope>NUCLEOTIDE SEQUENCE [LARGE SCALE GENOMIC DNA]</scope>
    <source>
        <strain evidence="6 7">R4</strain>
    </source>
</reference>
<proteinExistence type="inferred from homology"/>
<protein>
    <submittedName>
        <fullName evidence="6">Teichoic acid export ATP-binding protein TagH</fullName>
    </submittedName>
</protein>
<dbReference type="InterPro" id="IPR015860">
    <property type="entry name" value="ABC_transpr_TagH-like"/>
</dbReference>
<evidence type="ECO:0000313" key="6">
    <source>
        <dbReference type="EMBL" id="BCG46921.1"/>
    </source>
</evidence>
<dbReference type="Gene3D" id="3.40.50.300">
    <property type="entry name" value="P-loop containing nucleotide triphosphate hydrolases"/>
    <property type="match status" value="1"/>
</dbReference>
<gene>
    <name evidence="6" type="ORF">GEOBRER4_n1737</name>
</gene>
<keyword evidence="4 6" id="KW-0067">ATP-binding</keyword>